<feature type="disulfide bond" evidence="13">
    <location>
        <begin position="385"/>
        <end position="433"/>
    </location>
</feature>
<evidence type="ECO:0000256" key="2">
    <source>
        <dbReference type="ARBA" id="ARBA00008234"/>
    </source>
</evidence>
<comment type="subcellular location">
    <subcellularLocation>
        <location evidence="1">Secreted</location>
    </subcellularLocation>
</comment>
<dbReference type="GO" id="GO:0005615">
    <property type="term" value="C:extracellular space"/>
    <property type="evidence" value="ECO:0007669"/>
    <property type="project" value="TreeGrafter"/>
</dbReference>
<feature type="disulfide bond" evidence="13">
    <location>
        <begin position="227"/>
        <end position="248"/>
    </location>
</feature>
<dbReference type="InterPro" id="IPR008139">
    <property type="entry name" value="SaposinB_dom"/>
</dbReference>
<dbReference type="InterPro" id="IPR011160">
    <property type="entry name" value="Sphingomy_PDE"/>
</dbReference>
<feature type="chain" id="PRO_5040154802" description="Sphingomyelin phosphodiesterase" evidence="14">
    <location>
        <begin position="18"/>
        <end position="605"/>
    </location>
</feature>
<dbReference type="InterPro" id="IPR041805">
    <property type="entry name" value="ASMase/PPN1_MPP"/>
</dbReference>
<proteinExistence type="inferred from homology"/>
<comment type="catalytic activity">
    <reaction evidence="10">
        <text>a sphingomyelin + H2O = phosphocholine + an N-acylsphing-4-enine + H(+)</text>
        <dbReference type="Rhea" id="RHEA:19253"/>
        <dbReference type="ChEBI" id="CHEBI:15377"/>
        <dbReference type="ChEBI" id="CHEBI:15378"/>
        <dbReference type="ChEBI" id="CHEBI:17636"/>
        <dbReference type="ChEBI" id="CHEBI:52639"/>
        <dbReference type="ChEBI" id="CHEBI:295975"/>
        <dbReference type="EC" id="3.1.4.12"/>
    </reaction>
    <physiologicalReaction direction="left-to-right" evidence="10">
        <dbReference type="Rhea" id="RHEA:19254"/>
    </physiologicalReaction>
</comment>
<feature type="binding site" evidence="12">
    <location>
        <position position="277"/>
    </location>
    <ligand>
        <name>Zn(2+)</name>
        <dbReference type="ChEBI" id="CHEBI:29105"/>
        <label>2</label>
    </ligand>
</feature>
<feature type="binding site" evidence="12">
    <location>
        <position position="206"/>
    </location>
    <ligand>
        <name>Zn(2+)</name>
        <dbReference type="ChEBI" id="CHEBI:29105"/>
        <label>1</label>
    </ligand>
</feature>
<feature type="binding site" evidence="12">
    <location>
        <position position="461"/>
    </location>
    <ligand>
        <name>Zn(2+)</name>
        <dbReference type="ChEBI" id="CHEBI:29105"/>
        <label>1</label>
    </ligand>
</feature>
<comment type="function">
    <text evidence="11">Converts sphingomyelin to ceramide.</text>
</comment>
<dbReference type="Pfam" id="PF00149">
    <property type="entry name" value="Metallophos"/>
    <property type="match status" value="1"/>
</dbReference>
<dbReference type="GO" id="GO:0016798">
    <property type="term" value="F:hydrolase activity, acting on glycosyl bonds"/>
    <property type="evidence" value="ECO:0007669"/>
    <property type="project" value="UniProtKB-KW"/>
</dbReference>
<feature type="signal peptide" evidence="14">
    <location>
        <begin position="1"/>
        <end position="17"/>
    </location>
</feature>
<reference evidence="16" key="1">
    <citation type="submission" date="2022-01" db="EMBL/GenBank/DDBJ databases">
        <authorList>
            <person name="King R."/>
        </authorList>
    </citation>
    <scope>NUCLEOTIDE SEQUENCE</scope>
</reference>
<evidence type="ECO:0000256" key="5">
    <source>
        <dbReference type="ARBA" id="ARBA00022729"/>
    </source>
</evidence>
<dbReference type="GO" id="GO:0016020">
    <property type="term" value="C:membrane"/>
    <property type="evidence" value="ECO:0007669"/>
    <property type="project" value="GOC"/>
</dbReference>
<dbReference type="PANTHER" id="PTHR10340">
    <property type="entry name" value="SPHINGOMYELIN PHOSPHODIESTERASE"/>
    <property type="match status" value="1"/>
</dbReference>
<evidence type="ECO:0000256" key="10">
    <source>
        <dbReference type="ARBA" id="ARBA00047268"/>
    </source>
</evidence>
<dbReference type="InterPro" id="IPR029052">
    <property type="entry name" value="Metallo-depent_PP-like"/>
</dbReference>
<sequence length="605" mass="69519">MKIEFSVLLLCALSVSCHFPVEDENSETLESVESAFTTLQKQLAKFLKINPYTPMNLTYFETALTKVGIIEEISNPRILFSTSKLICKACQTLVRSLQTNLVNVEIVGREICKLYIAFSTWTLGDFCHEIVKINKPILEYIIRYSQILTPEYACSVLLQNENCYYSHPALTWRIDMPEGGPPIMKSMLLKSGSNQSAPLKILHLTDIHISHDYEVGGVSNCGYPVCCKRGLGNPLRGKNAGSWGDYNCDIPPWLYANTLNYISNTHKEIDLIYFTGDIIDHSAWKASKEDNSAEIAYAFQSLKEYFPNVPVLPVIGNHEATPLNVFAPPHISGETFSQNWLYKLNANLWSSWLPQEALSTVKKQGYYAILVNSKLRVIVLNNNICYIYNWWLLYDTTFFKEQLLFLTNELTEAESKGQFVHILAHVFPGEKECIEPWEVNYNSLITRFSHIIKGQFFGHTHTDGLKIFYSKIDGSPINVAFNGASLTPYTKYNPNYKILTVDPDTFDIIDIETYYFNLTEANQYPNRTPRWQRLYSMKEAYSFSDLSPHNFHWLAQRLRHDGYLFDQYWRFFVRQGDAALAEGCNEKCRKELLINVIRTESLTSE</sequence>
<organism evidence="16 17">
    <name type="scientific">Ceutorhynchus assimilis</name>
    <name type="common">cabbage seed weevil</name>
    <dbReference type="NCBI Taxonomy" id="467358"/>
    <lineage>
        <taxon>Eukaryota</taxon>
        <taxon>Metazoa</taxon>
        <taxon>Ecdysozoa</taxon>
        <taxon>Arthropoda</taxon>
        <taxon>Hexapoda</taxon>
        <taxon>Insecta</taxon>
        <taxon>Pterygota</taxon>
        <taxon>Neoptera</taxon>
        <taxon>Endopterygota</taxon>
        <taxon>Coleoptera</taxon>
        <taxon>Polyphaga</taxon>
        <taxon>Cucujiformia</taxon>
        <taxon>Curculionidae</taxon>
        <taxon>Ceutorhynchinae</taxon>
        <taxon>Ceutorhynchus</taxon>
    </lineage>
</organism>
<dbReference type="PROSITE" id="PS50015">
    <property type="entry name" value="SAP_B"/>
    <property type="match status" value="1"/>
</dbReference>
<dbReference type="SUPFAM" id="SSF56300">
    <property type="entry name" value="Metallo-dependent phosphatases"/>
    <property type="match status" value="1"/>
</dbReference>
<evidence type="ECO:0000256" key="6">
    <source>
        <dbReference type="ARBA" id="ARBA00022801"/>
    </source>
</evidence>
<keyword evidence="8 13" id="KW-1015">Disulfide bond</keyword>
<evidence type="ECO:0000313" key="16">
    <source>
        <dbReference type="EMBL" id="CAH1126971.1"/>
    </source>
</evidence>
<dbReference type="GO" id="GO:0046872">
    <property type="term" value="F:metal ion binding"/>
    <property type="evidence" value="ECO:0007669"/>
    <property type="project" value="UniProtKB-KW"/>
</dbReference>
<dbReference type="InterPro" id="IPR004843">
    <property type="entry name" value="Calcineurin-like_PHP"/>
</dbReference>
<keyword evidence="9" id="KW-0325">Glycoprotein</keyword>
<evidence type="ECO:0000256" key="8">
    <source>
        <dbReference type="ARBA" id="ARBA00023157"/>
    </source>
</evidence>
<protein>
    <recommendedName>
        <fullName evidence="11">Sphingomyelin phosphodiesterase</fullName>
        <ecNumber evidence="11">3.1.4.12</ecNumber>
    </recommendedName>
</protein>
<feature type="disulfide bond" evidence="13">
    <location>
        <begin position="584"/>
        <end position="588"/>
    </location>
</feature>
<feature type="binding site" evidence="12">
    <location>
        <position position="208"/>
    </location>
    <ligand>
        <name>Zn(2+)</name>
        <dbReference type="ChEBI" id="CHEBI:29105"/>
        <label>1</label>
    </ligand>
</feature>
<comment type="similarity">
    <text evidence="2 11">Belongs to the acid sphingomyelinase family.</text>
</comment>
<evidence type="ECO:0000256" key="11">
    <source>
        <dbReference type="PIRNR" id="PIRNR000948"/>
    </source>
</evidence>
<comment type="cofactor">
    <cofactor evidence="12">
        <name>Zn(2+)</name>
        <dbReference type="ChEBI" id="CHEBI:29105"/>
    </cofactor>
    <text evidence="12">Binds 2 Zn(2+) ions per subunit.</text>
</comment>
<dbReference type="EC" id="3.1.4.12" evidence="11"/>
<keyword evidence="5 14" id="KW-0732">Signal</keyword>
<feature type="disulfide bond" evidence="13">
    <location>
        <begin position="90"/>
        <end position="154"/>
    </location>
</feature>
<keyword evidence="11" id="KW-0326">Glycosidase</keyword>
<accession>A0A9P0DLI0</accession>
<evidence type="ECO:0000256" key="14">
    <source>
        <dbReference type="SAM" id="SignalP"/>
    </source>
</evidence>
<feature type="binding site" evidence="12">
    <location>
        <position position="317"/>
    </location>
    <ligand>
        <name>Zn(2+)</name>
        <dbReference type="ChEBI" id="CHEBI:29105"/>
        <label>2</label>
    </ligand>
</feature>
<feature type="binding site" evidence="12">
    <location>
        <position position="459"/>
    </location>
    <ligand>
        <name>Zn(2+)</name>
        <dbReference type="ChEBI" id="CHEBI:29105"/>
        <label>2</label>
    </ligand>
</feature>
<dbReference type="GO" id="GO:0046513">
    <property type="term" value="P:ceramide biosynthetic process"/>
    <property type="evidence" value="ECO:0007669"/>
    <property type="project" value="TreeGrafter"/>
</dbReference>
<feature type="domain" description="Saposin B-type" evidence="15">
    <location>
        <begin position="83"/>
        <end position="167"/>
    </location>
</feature>
<dbReference type="Proteomes" id="UP001152799">
    <property type="component" value="Chromosome 2"/>
</dbReference>
<gene>
    <name evidence="16" type="ORF">CEUTPL_LOCUS5785</name>
</gene>
<dbReference type="GO" id="GO:0005764">
    <property type="term" value="C:lysosome"/>
    <property type="evidence" value="ECO:0007669"/>
    <property type="project" value="TreeGrafter"/>
</dbReference>
<evidence type="ECO:0000259" key="15">
    <source>
        <dbReference type="PROSITE" id="PS50015"/>
    </source>
</evidence>
<evidence type="ECO:0000256" key="1">
    <source>
        <dbReference type="ARBA" id="ARBA00004613"/>
    </source>
</evidence>
<evidence type="ECO:0000256" key="4">
    <source>
        <dbReference type="ARBA" id="ARBA00022723"/>
    </source>
</evidence>
<dbReference type="PANTHER" id="PTHR10340:SF29">
    <property type="entry name" value="SPHINGOMYELIN PHOSPHODIESTERASE"/>
    <property type="match status" value="1"/>
</dbReference>
<keyword evidence="17" id="KW-1185">Reference proteome</keyword>
<feature type="binding site" evidence="12">
    <location>
        <position position="425"/>
    </location>
    <ligand>
        <name>Zn(2+)</name>
        <dbReference type="ChEBI" id="CHEBI:29105"/>
        <label>2</label>
    </ligand>
</feature>
<dbReference type="CDD" id="cd00842">
    <property type="entry name" value="MPP_ASMase"/>
    <property type="match status" value="1"/>
</dbReference>
<dbReference type="InterPro" id="IPR045473">
    <property type="entry name" value="ASM_C"/>
</dbReference>
<evidence type="ECO:0000256" key="9">
    <source>
        <dbReference type="ARBA" id="ARBA00023180"/>
    </source>
</evidence>
<evidence type="ECO:0000256" key="12">
    <source>
        <dbReference type="PIRSR" id="PIRSR000948-1"/>
    </source>
</evidence>
<dbReference type="Pfam" id="PF19272">
    <property type="entry name" value="ASMase_C"/>
    <property type="match status" value="1"/>
</dbReference>
<keyword evidence="7 12" id="KW-0862">Zinc</keyword>
<dbReference type="GO" id="GO:0006685">
    <property type="term" value="P:sphingomyelin catabolic process"/>
    <property type="evidence" value="ECO:0007669"/>
    <property type="project" value="UniProtKB-UniRule"/>
</dbReference>
<keyword evidence="4 12" id="KW-0479">Metal-binding</keyword>
<feature type="binding site" evidence="12">
    <location>
        <position position="277"/>
    </location>
    <ligand>
        <name>Zn(2+)</name>
        <dbReference type="ChEBI" id="CHEBI:29105"/>
        <label>1</label>
    </ligand>
</feature>
<dbReference type="EMBL" id="OU892278">
    <property type="protein sequence ID" value="CAH1126971.1"/>
    <property type="molecule type" value="Genomic_DNA"/>
</dbReference>
<evidence type="ECO:0000313" key="17">
    <source>
        <dbReference type="Proteomes" id="UP001152799"/>
    </source>
</evidence>
<dbReference type="OrthoDB" id="282973at2759"/>
<dbReference type="AlphaFoldDB" id="A0A9P0DLI0"/>
<dbReference type="PIRSF" id="PIRSF000948">
    <property type="entry name" value="Sphingomy_PDE"/>
    <property type="match status" value="1"/>
</dbReference>
<evidence type="ECO:0000256" key="7">
    <source>
        <dbReference type="ARBA" id="ARBA00022833"/>
    </source>
</evidence>
<dbReference type="GO" id="GO:0061750">
    <property type="term" value="F:acid sphingomyelin phosphodiesterase activity"/>
    <property type="evidence" value="ECO:0007669"/>
    <property type="project" value="TreeGrafter"/>
</dbReference>
<keyword evidence="3" id="KW-0964">Secreted</keyword>
<dbReference type="PROSITE" id="PS51257">
    <property type="entry name" value="PROKAR_LIPOPROTEIN"/>
    <property type="match status" value="1"/>
</dbReference>
<evidence type="ECO:0000256" key="13">
    <source>
        <dbReference type="PIRSR" id="PIRSR000948-2"/>
    </source>
</evidence>
<dbReference type="Gene3D" id="3.60.21.10">
    <property type="match status" value="1"/>
</dbReference>
<feature type="disulfide bond" evidence="13">
    <location>
        <begin position="221"/>
        <end position="226"/>
    </location>
</feature>
<keyword evidence="6 11" id="KW-0378">Hydrolase</keyword>
<evidence type="ECO:0000256" key="3">
    <source>
        <dbReference type="ARBA" id="ARBA00022525"/>
    </source>
</evidence>
<name>A0A9P0DLI0_9CUCU</name>